<reference evidence="1" key="1">
    <citation type="journal article" date="2015" name="Nature">
        <title>Complex archaea that bridge the gap between prokaryotes and eukaryotes.</title>
        <authorList>
            <person name="Spang A."/>
            <person name="Saw J.H."/>
            <person name="Jorgensen S.L."/>
            <person name="Zaremba-Niedzwiedzka K."/>
            <person name="Martijn J."/>
            <person name="Lind A.E."/>
            <person name="van Eijk R."/>
            <person name="Schleper C."/>
            <person name="Guy L."/>
            <person name="Ettema T.J."/>
        </authorList>
    </citation>
    <scope>NUCLEOTIDE SEQUENCE</scope>
</reference>
<proteinExistence type="predicted"/>
<name>A0A0F9MDQ6_9ZZZZ</name>
<evidence type="ECO:0000313" key="1">
    <source>
        <dbReference type="EMBL" id="KKN03989.1"/>
    </source>
</evidence>
<dbReference type="EMBL" id="LAZR01004973">
    <property type="protein sequence ID" value="KKN03989.1"/>
    <property type="molecule type" value="Genomic_DNA"/>
</dbReference>
<accession>A0A0F9MDQ6</accession>
<comment type="caution">
    <text evidence="1">The sequence shown here is derived from an EMBL/GenBank/DDBJ whole genome shotgun (WGS) entry which is preliminary data.</text>
</comment>
<dbReference type="AlphaFoldDB" id="A0A0F9MDQ6"/>
<sequence length="50" mass="5586">MGNTKGSITFKTIFTFEPRPGERSVIAECEAPWLLGIEEFTVVFVDGHVE</sequence>
<organism evidence="1">
    <name type="scientific">marine sediment metagenome</name>
    <dbReference type="NCBI Taxonomy" id="412755"/>
    <lineage>
        <taxon>unclassified sequences</taxon>
        <taxon>metagenomes</taxon>
        <taxon>ecological metagenomes</taxon>
    </lineage>
</organism>
<protein>
    <submittedName>
        <fullName evidence="1">Uncharacterized protein</fullName>
    </submittedName>
</protein>
<gene>
    <name evidence="1" type="ORF">LCGC14_1102230</name>
</gene>